<feature type="region of interest" description="Disordered" evidence="7">
    <location>
        <begin position="333"/>
        <end position="381"/>
    </location>
</feature>
<dbReference type="InterPro" id="IPR052094">
    <property type="entry name" value="Pre-mRNA-splicing_ERAD"/>
</dbReference>
<evidence type="ECO:0000256" key="1">
    <source>
        <dbReference type="ARBA" id="ARBA00004123"/>
    </source>
</evidence>
<comment type="caution">
    <text evidence="9">The sequence shown here is derived from an EMBL/GenBank/DDBJ whole genome shotgun (WGS) entry which is preliminary data.</text>
</comment>
<dbReference type="GO" id="GO:0000390">
    <property type="term" value="P:spliceosomal complex disassembly"/>
    <property type="evidence" value="ECO:0007669"/>
    <property type="project" value="TreeGrafter"/>
</dbReference>
<dbReference type="SUPFAM" id="SSF46565">
    <property type="entry name" value="Chaperone J-domain"/>
    <property type="match status" value="1"/>
</dbReference>
<dbReference type="InParanoid" id="A0A4Q1BSF3"/>
<reference evidence="9 10" key="1">
    <citation type="submission" date="2016-06" db="EMBL/GenBank/DDBJ databases">
        <title>Evolution of pathogenesis and genome organization in the Tremellales.</title>
        <authorList>
            <person name="Cuomo C."/>
            <person name="Litvintseva A."/>
            <person name="Heitman J."/>
            <person name="Chen Y."/>
            <person name="Sun S."/>
            <person name="Springer D."/>
            <person name="Dromer F."/>
            <person name="Young S."/>
            <person name="Zeng Q."/>
            <person name="Chapman S."/>
            <person name="Gujja S."/>
            <person name="Saif S."/>
            <person name="Birren B."/>
        </authorList>
    </citation>
    <scope>NUCLEOTIDE SEQUENCE [LARGE SCALE GENOMIC DNA]</scope>
    <source>
        <strain evidence="9 10">ATCC 28783</strain>
    </source>
</reference>
<dbReference type="GO" id="GO:0005681">
    <property type="term" value="C:spliceosomal complex"/>
    <property type="evidence" value="ECO:0007669"/>
    <property type="project" value="TreeGrafter"/>
</dbReference>
<comment type="subcellular location">
    <subcellularLocation>
        <location evidence="2">Cytoplasm</location>
    </subcellularLocation>
    <subcellularLocation>
        <location evidence="1">Nucleus</location>
    </subcellularLocation>
</comment>
<keyword evidence="3" id="KW-0963">Cytoplasm</keyword>
<keyword evidence="4" id="KW-0143">Chaperone</keyword>
<proteinExistence type="predicted"/>
<dbReference type="AlphaFoldDB" id="A0A4Q1BSF3"/>
<evidence type="ECO:0000256" key="5">
    <source>
        <dbReference type="ARBA" id="ARBA00023242"/>
    </source>
</evidence>
<dbReference type="PROSITE" id="PS50076">
    <property type="entry name" value="DNAJ_2"/>
    <property type="match status" value="1"/>
</dbReference>
<dbReference type="EMBL" id="SDIL01000013">
    <property type="protein sequence ID" value="RXK40886.1"/>
    <property type="molecule type" value="Genomic_DNA"/>
</dbReference>
<evidence type="ECO:0000259" key="8">
    <source>
        <dbReference type="PROSITE" id="PS50076"/>
    </source>
</evidence>
<dbReference type="OrthoDB" id="376357at2759"/>
<sequence length="441" mass="49521">MAPILNEEESALNPYAVLDLQTEATEKDIRRAYKKLSLKYHPDKNSTPEAAIMFRQISVSLEILVDNAKRAFLDQRLIAEKAKKAKYAEMDKKRKAMVDALNDREEEAKRAKVAQAERRRAQAAEEEIKEAGKRMLEEAQRRAFEVQRVRHPPPPTKSLDPFYASSTSSSHQSHSKRPLSTNDPQSVKPPITPLDLTLTLQLPPSYTHDLQQDLTIRYGPIAAVHVRQGETKPGKKPKGPKAIVEFAAGNLGGCWACWKDHSDDSANSVFSNILVGDLPRNLNGMEDEDIRRGGMTEEKGLEGVRAKWALGRMPDWVEWAQTTSTLKSNAHKNQQLDSAGVDENTHDTVRTDGDKERRAGMVERERKNGRSGGANETYTVPSFDTAPDLSGTTMEALLAKHKVDKAAKAKMAETESMALFRMRQMERRKLEEQIRLEEGEV</sequence>
<organism evidence="9 10">
    <name type="scientific">Tremella mesenterica</name>
    <name type="common">Jelly fungus</name>
    <dbReference type="NCBI Taxonomy" id="5217"/>
    <lineage>
        <taxon>Eukaryota</taxon>
        <taxon>Fungi</taxon>
        <taxon>Dikarya</taxon>
        <taxon>Basidiomycota</taxon>
        <taxon>Agaricomycotina</taxon>
        <taxon>Tremellomycetes</taxon>
        <taxon>Tremellales</taxon>
        <taxon>Tremellaceae</taxon>
        <taxon>Tremella</taxon>
    </lineage>
</organism>
<dbReference type="PANTHER" id="PTHR44313">
    <property type="entry name" value="DNAJ HOMOLOG SUBFAMILY C MEMBER 17"/>
    <property type="match status" value="1"/>
</dbReference>
<gene>
    <name evidence="9" type="ORF">M231_01734</name>
</gene>
<evidence type="ECO:0000256" key="4">
    <source>
        <dbReference type="ARBA" id="ARBA00023186"/>
    </source>
</evidence>
<accession>A0A4Q1BSF3</accession>
<dbReference type="Proteomes" id="UP000289152">
    <property type="component" value="Unassembled WGS sequence"/>
</dbReference>
<evidence type="ECO:0000256" key="6">
    <source>
        <dbReference type="SAM" id="Coils"/>
    </source>
</evidence>
<name>A0A4Q1BSF3_TREME</name>
<dbReference type="Pfam" id="PF00226">
    <property type="entry name" value="DnaJ"/>
    <property type="match status" value="1"/>
</dbReference>
<dbReference type="InterPro" id="IPR036869">
    <property type="entry name" value="J_dom_sf"/>
</dbReference>
<dbReference type="Gene3D" id="1.10.287.110">
    <property type="entry name" value="DnaJ domain"/>
    <property type="match status" value="1"/>
</dbReference>
<evidence type="ECO:0000313" key="10">
    <source>
        <dbReference type="Proteomes" id="UP000289152"/>
    </source>
</evidence>
<dbReference type="SMART" id="SM00271">
    <property type="entry name" value="DnaJ"/>
    <property type="match status" value="1"/>
</dbReference>
<feature type="compositionally biased region" description="Basic and acidic residues" evidence="7">
    <location>
        <begin position="343"/>
        <end position="368"/>
    </location>
</feature>
<evidence type="ECO:0000256" key="3">
    <source>
        <dbReference type="ARBA" id="ARBA00022490"/>
    </source>
</evidence>
<dbReference type="GO" id="GO:0005737">
    <property type="term" value="C:cytoplasm"/>
    <property type="evidence" value="ECO:0007669"/>
    <property type="project" value="UniProtKB-SubCell"/>
</dbReference>
<feature type="domain" description="J" evidence="8">
    <location>
        <begin position="13"/>
        <end position="77"/>
    </location>
</feature>
<evidence type="ECO:0000313" key="9">
    <source>
        <dbReference type="EMBL" id="RXK40886.1"/>
    </source>
</evidence>
<dbReference type="InterPro" id="IPR001623">
    <property type="entry name" value="DnaJ_domain"/>
</dbReference>
<evidence type="ECO:0000256" key="2">
    <source>
        <dbReference type="ARBA" id="ARBA00004496"/>
    </source>
</evidence>
<feature type="coiled-coil region" evidence="6">
    <location>
        <begin position="104"/>
        <end position="141"/>
    </location>
</feature>
<dbReference type="STRING" id="5217.A0A4Q1BSF3"/>
<feature type="region of interest" description="Disordered" evidence="7">
    <location>
        <begin position="145"/>
        <end position="192"/>
    </location>
</feature>
<protein>
    <recommendedName>
        <fullName evidence="8">J domain-containing protein</fullName>
    </recommendedName>
</protein>
<dbReference type="VEuPathDB" id="FungiDB:TREMEDRAFT_60044"/>
<keyword evidence="6" id="KW-0175">Coiled coil</keyword>
<dbReference type="CDD" id="cd06257">
    <property type="entry name" value="DnaJ"/>
    <property type="match status" value="1"/>
</dbReference>
<evidence type="ECO:0000256" key="7">
    <source>
        <dbReference type="SAM" id="MobiDB-lite"/>
    </source>
</evidence>
<dbReference type="PANTHER" id="PTHR44313:SF1">
    <property type="entry name" value="DNAJ HOMOLOG SUBFAMILY C MEMBER 17"/>
    <property type="match status" value="1"/>
</dbReference>
<dbReference type="PRINTS" id="PR00625">
    <property type="entry name" value="JDOMAIN"/>
</dbReference>
<keyword evidence="10" id="KW-1185">Reference proteome</keyword>
<keyword evidence="5" id="KW-0539">Nucleus</keyword>